<evidence type="ECO:0000313" key="1">
    <source>
        <dbReference type="EMBL" id="QLI67526.1"/>
    </source>
</evidence>
<sequence>MSHANYHHSSPYYAHLIQTDNRSNPGDWGRWFVAAATREDMKTFFRGLQKYSKTSNAAITEVEPVHLAWWTFKSANSWAPLELVKQIYQLNTSSYGNIKELSESHGKVAITVLSDGGGRDWPILPNQDVSLEDF</sequence>
<reference evidence="1 2" key="1">
    <citation type="submission" date="2020-07" db="EMBL/GenBank/DDBJ databases">
        <title>Telomere length de novo assembly of all 7 chromosomes of the fungus, Metarhizium brunneum, using a novel assembly pipeline.</title>
        <authorList>
            <person name="Saud z."/>
            <person name="Kortsinoglou A."/>
            <person name="Kouvelis V.N."/>
            <person name="Butt T.M."/>
        </authorList>
    </citation>
    <scope>NUCLEOTIDE SEQUENCE [LARGE SCALE GENOMIC DNA]</scope>
    <source>
        <strain evidence="1 2">4556</strain>
    </source>
</reference>
<protein>
    <submittedName>
        <fullName evidence="1">Uncharacterized protein</fullName>
    </submittedName>
</protein>
<dbReference type="AlphaFoldDB" id="A0A7D5Z376"/>
<proteinExistence type="predicted"/>
<dbReference type="EMBL" id="CP058933">
    <property type="protein sequence ID" value="QLI67526.1"/>
    <property type="molecule type" value="Genomic_DNA"/>
</dbReference>
<name>A0A7D5Z376_9HYPO</name>
<accession>A0A7D5Z376</accession>
<dbReference type="Proteomes" id="UP000510686">
    <property type="component" value="Chromosome 2"/>
</dbReference>
<dbReference type="RefSeq" id="XP_014539472.1">
    <property type="nucleotide sequence ID" value="XM_014683986.1"/>
</dbReference>
<dbReference type="GeneID" id="26247746"/>
<organism evidence="1 2">
    <name type="scientific">Metarhizium brunneum</name>
    <dbReference type="NCBI Taxonomy" id="500148"/>
    <lineage>
        <taxon>Eukaryota</taxon>
        <taxon>Fungi</taxon>
        <taxon>Dikarya</taxon>
        <taxon>Ascomycota</taxon>
        <taxon>Pezizomycotina</taxon>
        <taxon>Sordariomycetes</taxon>
        <taxon>Hypocreomycetidae</taxon>
        <taxon>Hypocreales</taxon>
        <taxon>Clavicipitaceae</taxon>
        <taxon>Metarhizium</taxon>
    </lineage>
</organism>
<gene>
    <name evidence="1" type="ORF">G6M90_00g030550</name>
</gene>
<keyword evidence="2" id="KW-1185">Reference proteome</keyword>
<dbReference type="KEGG" id="mbrn:26247746"/>
<evidence type="ECO:0000313" key="2">
    <source>
        <dbReference type="Proteomes" id="UP000510686"/>
    </source>
</evidence>
<dbReference type="OrthoDB" id="4938517at2759"/>